<keyword evidence="1" id="KW-1133">Transmembrane helix</keyword>
<dbReference type="EMBL" id="VOEJ01000008">
    <property type="protein sequence ID" value="TWR25797.1"/>
    <property type="molecule type" value="Genomic_DNA"/>
</dbReference>
<evidence type="ECO:0000256" key="1">
    <source>
        <dbReference type="SAM" id="Phobius"/>
    </source>
</evidence>
<protein>
    <recommendedName>
        <fullName evidence="4">6-phosphogluconate dehydrogenase</fullName>
    </recommendedName>
</protein>
<dbReference type="OrthoDB" id="9794557at2"/>
<keyword evidence="3" id="KW-1185">Reference proteome</keyword>
<keyword evidence="1" id="KW-0812">Transmembrane</keyword>
<gene>
    <name evidence="2" type="ORF">FPZ43_16060</name>
</gene>
<accession>A0A563U376</accession>
<keyword evidence="1" id="KW-0472">Membrane</keyword>
<sequence length="129" mass="14607">MNKRIVTILVLVVLIVLGGIFYYRYYFVFGEGTKAGTMNYFVKKGYMFKTYEGRLIQTGIRSQTQGNISSNEFMFSVTDDKVADKLNHSAGAMLELHYKEYLHTLPWRGVSKFVVDSVMSATPVTPTAP</sequence>
<evidence type="ECO:0000313" key="2">
    <source>
        <dbReference type="EMBL" id="TWR25797.1"/>
    </source>
</evidence>
<reference evidence="2 3" key="1">
    <citation type="submission" date="2019-07" db="EMBL/GenBank/DDBJ databases">
        <authorList>
            <person name="Kim J."/>
        </authorList>
    </citation>
    <scope>NUCLEOTIDE SEQUENCE [LARGE SCALE GENOMIC DNA]</scope>
    <source>
        <strain evidence="3">dk17</strain>
    </source>
</reference>
<evidence type="ECO:0008006" key="4">
    <source>
        <dbReference type="Google" id="ProtNLM"/>
    </source>
</evidence>
<evidence type="ECO:0000313" key="3">
    <source>
        <dbReference type="Proteomes" id="UP000320042"/>
    </source>
</evidence>
<dbReference type="AlphaFoldDB" id="A0A563U376"/>
<dbReference type="RefSeq" id="WP_146382955.1">
    <property type="nucleotide sequence ID" value="NZ_VOEJ01000008.1"/>
</dbReference>
<comment type="caution">
    <text evidence="2">The sequence shown here is derived from an EMBL/GenBank/DDBJ whole genome shotgun (WGS) entry which is preliminary data.</text>
</comment>
<name>A0A563U376_9SPHI</name>
<organism evidence="2 3">
    <name type="scientific">Mucilaginibacter pallidiroseus</name>
    <dbReference type="NCBI Taxonomy" id="2599295"/>
    <lineage>
        <taxon>Bacteria</taxon>
        <taxon>Pseudomonadati</taxon>
        <taxon>Bacteroidota</taxon>
        <taxon>Sphingobacteriia</taxon>
        <taxon>Sphingobacteriales</taxon>
        <taxon>Sphingobacteriaceae</taxon>
        <taxon>Mucilaginibacter</taxon>
    </lineage>
</organism>
<proteinExistence type="predicted"/>
<feature type="transmembrane region" description="Helical" evidence="1">
    <location>
        <begin position="6"/>
        <end position="25"/>
    </location>
</feature>
<dbReference type="Proteomes" id="UP000320042">
    <property type="component" value="Unassembled WGS sequence"/>
</dbReference>